<keyword evidence="3" id="KW-1185">Reference proteome</keyword>
<evidence type="ECO:0000313" key="2">
    <source>
        <dbReference type="EMBL" id="CAG2185898.1"/>
    </source>
</evidence>
<sequence>MVYKRFDVVSFSLYFQILSTDPTTLISDPPASYSSNSSTSLKTVPTSHTYLSSTEVIGKEEYGTLDLLSTQQNNKSDTTLSTTLLDLLSDSSTTNTLISDAATDTKSTFKIGGTILKTNSVTDAYSEFGYTAKVFTGTSSVSGSKTSSTKELITDAVHISTKALTNLNTNISTTSKQIITSTAEKSNITPASIGDNSNFLYNDMSTTKTVIVTSEKTSTLSATIIQEKITHQTTISIDMVSNKTEKNTTQTKTPFYAFKSTADKAKTQTAQDNKTTQSIRQTGTTTDTDKIEDKQTTTEIIYMNNSQTKQATTQLSSTVNDMSVTFGDTKAHTATSSDPNTCKAVQTTTQAATTKSTTDASITSSNNIVYVSAKEQHLFTTIIKVTSPVEQTATNSSSTDEAVTTTSDASKLPTEQSTNHATTSSSGIIATTTKLTTKQTPKSRLITTKGDTTTSNMNGAATTIMETLYDSKRFTSKQDIKQTMSSNDSNNTTTNNTTKSNQGATQTSTRMFTVAPFESTTDKVLLTDNSSVECISMENRTLSASEIITSTMKQSDFEAEAKSTAKSDREQITTDTTEHKSTITFEAKSSERSTLQGYPTATREDVTLAFDSPVTSFITTKTNDGMISVKNHFKYDHQIQLSLYYVHCLKMPENA</sequence>
<feature type="region of interest" description="Disordered" evidence="1">
    <location>
        <begin position="560"/>
        <end position="579"/>
    </location>
</feature>
<gene>
    <name evidence="2" type="ORF">MEDL_1481</name>
</gene>
<feature type="compositionally biased region" description="Low complexity" evidence="1">
    <location>
        <begin position="421"/>
        <end position="442"/>
    </location>
</feature>
<dbReference type="AlphaFoldDB" id="A0A8S3PPY4"/>
<feature type="compositionally biased region" description="Low complexity" evidence="1">
    <location>
        <begin position="274"/>
        <end position="285"/>
    </location>
</feature>
<feature type="compositionally biased region" description="Polar residues" evidence="1">
    <location>
        <begin position="390"/>
        <end position="420"/>
    </location>
</feature>
<feature type="region of interest" description="Disordered" evidence="1">
    <location>
        <begin position="480"/>
        <end position="507"/>
    </location>
</feature>
<evidence type="ECO:0000256" key="1">
    <source>
        <dbReference type="SAM" id="MobiDB-lite"/>
    </source>
</evidence>
<dbReference type="EMBL" id="CAJPWZ010000105">
    <property type="protein sequence ID" value="CAG2185898.1"/>
    <property type="molecule type" value="Genomic_DNA"/>
</dbReference>
<dbReference type="Proteomes" id="UP000683360">
    <property type="component" value="Unassembled WGS sequence"/>
</dbReference>
<evidence type="ECO:0000313" key="3">
    <source>
        <dbReference type="Proteomes" id="UP000683360"/>
    </source>
</evidence>
<reference evidence="2" key="1">
    <citation type="submission" date="2021-03" db="EMBL/GenBank/DDBJ databases">
        <authorList>
            <person name="Bekaert M."/>
        </authorList>
    </citation>
    <scope>NUCLEOTIDE SEQUENCE</scope>
</reference>
<proteinExistence type="predicted"/>
<feature type="region of interest" description="Disordered" evidence="1">
    <location>
        <begin position="263"/>
        <end position="285"/>
    </location>
</feature>
<accession>A0A8S3PPY4</accession>
<feature type="compositionally biased region" description="Polar residues" evidence="1">
    <location>
        <begin position="445"/>
        <end position="454"/>
    </location>
</feature>
<protein>
    <submittedName>
        <fullName evidence="2">Uncharacterized protein</fullName>
    </submittedName>
</protein>
<name>A0A8S3PPY4_MYTED</name>
<feature type="region of interest" description="Disordered" evidence="1">
    <location>
        <begin position="390"/>
        <end position="454"/>
    </location>
</feature>
<feature type="compositionally biased region" description="Low complexity" evidence="1">
    <location>
        <begin position="483"/>
        <end position="501"/>
    </location>
</feature>
<comment type="caution">
    <text evidence="2">The sequence shown here is derived from an EMBL/GenBank/DDBJ whole genome shotgun (WGS) entry which is preliminary data.</text>
</comment>
<dbReference type="OrthoDB" id="10640774at2759"/>
<organism evidence="2 3">
    <name type="scientific">Mytilus edulis</name>
    <name type="common">Blue mussel</name>
    <dbReference type="NCBI Taxonomy" id="6550"/>
    <lineage>
        <taxon>Eukaryota</taxon>
        <taxon>Metazoa</taxon>
        <taxon>Spiralia</taxon>
        <taxon>Lophotrochozoa</taxon>
        <taxon>Mollusca</taxon>
        <taxon>Bivalvia</taxon>
        <taxon>Autobranchia</taxon>
        <taxon>Pteriomorphia</taxon>
        <taxon>Mytilida</taxon>
        <taxon>Mytiloidea</taxon>
        <taxon>Mytilidae</taxon>
        <taxon>Mytilinae</taxon>
        <taxon>Mytilus</taxon>
    </lineage>
</organism>